<evidence type="ECO:0000313" key="2">
    <source>
        <dbReference type="Proteomes" id="UP001596407"/>
    </source>
</evidence>
<keyword evidence="2" id="KW-1185">Reference proteome</keyword>
<accession>A0ABD5WSD4</accession>
<proteinExistence type="predicted"/>
<organism evidence="1 2">
    <name type="scientific">Halorussus caseinilyticus</name>
    <dbReference type="NCBI Taxonomy" id="3034025"/>
    <lineage>
        <taxon>Archaea</taxon>
        <taxon>Methanobacteriati</taxon>
        <taxon>Methanobacteriota</taxon>
        <taxon>Stenosarchaea group</taxon>
        <taxon>Halobacteria</taxon>
        <taxon>Halobacteriales</taxon>
        <taxon>Haladaptataceae</taxon>
        <taxon>Halorussus</taxon>
    </lineage>
</organism>
<dbReference type="GeneID" id="79305110"/>
<sequence length="49" mass="4948">MAPAGIRRALRRAVWVAAALARGGLYAVEGALAAASAPGGEVDVMVVRE</sequence>
<dbReference type="EMBL" id="JBHSZH010000005">
    <property type="protein sequence ID" value="MFC7081591.1"/>
    <property type="molecule type" value="Genomic_DNA"/>
</dbReference>
<reference evidence="1 2" key="1">
    <citation type="journal article" date="2019" name="Int. J. Syst. Evol. Microbiol.">
        <title>The Global Catalogue of Microorganisms (GCM) 10K type strain sequencing project: providing services to taxonomists for standard genome sequencing and annotation.</title>
        <authorList>
            <consortium name="The Broad Institute Genomics Platform"/>
            <consortium name="The Broad Institute Genome Sequencing Center for Infectious Disease"/>
            <person name="Wu L."/>
            <person name="Ma J."/>
        </authorList>
    </citation>
    <scope>NUCLEOTIDE SEQUENCE [LARGE SCALE GENOMIC DNA]</scope>
    <source>
        <strain evidence="1 2">DT72</strain>
    </source>
</reference>
<dbReference type="AlphaFoldDB" id="A0ABD5WSD4"/>
<evidence type="ECO:0000313" key="1">
    <source>
        <dbReference type="EMBL" id="MFC7081591.1"/>
    </source>
</evidence>
<name>A0ABD5WSD4_9EURY</name>
<dbReference type="Proteomes" id="UP001596407">
    <property type="component" value="Unassembled WGS sequence"/>
</dbReference>
<gene>
    <name evidence="1" type="ORF">ACFQJ6_17270</name>
</gene>
<comment type="caution">
    <text evidence="1">The sequence shown here is derived from an EMBL/GenBank/DDBJ whole genome shotgun (WGS) entry which is preliminary data.</text>
</comment>
<dbReference type="RefSeq" id="WP_276280473.1">
    <property type="nucleotide sequence ID" value="NZ_CP119809.1"/>
</dbReference>
<protein>
    <submittedName>
        <fullName evidence="1">Uncharacterized protein</fullName>
    </submittedName>
</protein>